<protein>
    <submittedName>
        <fullName evidence="2">Uncharacterized protein</fullName>
    </submittedName>
</protein>
<proteinExistence type="predicted"/>
<evidence type="ECO:0000256" key="1">
    <source>
        <dbReference type="SAM" id="SignalP"/>
    </source>
</evidence>
<gene>
    <name evidence="2" type="ORF">FNW21_05490</name>
</gene>
<organism evidence="2 3">
    <name type="scientific">Flavobacterium restrictum</name>
    <dbReference type="NCBI Taxonomy" id="2594428"/>
    <lineage>
        <taxon>Bacteria</taxon>
        <taxon>Pseudomonadati</taxon>
        <taxon>Bacteroidota</taxon>
        <taxon>Flavobacteriia</taxon>
        <taxon>Flavobacteriales</taxon>
        <taxon>Flavobacteriaceae</taxon>
        <taxon>Flavobacterium</taxon>
    </lineage>
</organism>
<dbReference type="RefSeq" id="WP_144255734.1">
    <property type="nucleotide sequence ID" value="NZ_VJZT01000003.1"/>
</dbReference>
<keyword evidence="3" id="KW-1185">Reference proteome</keyword>
<accession>A0A553E8Z4</accession>
<feature type="chain" id="PRO_5022160278" evidence="1">
    <location>
        <begin position="24"/>
        <end position="117"/>
    </location>
</feature>
<dbReference type="Proteomes" id="UP000316371">
    <property type="component" value="Unassembled WGS sequence"/>
</dbReference>
<name>A0A553E8Z4_9FLAO</name>
<feature type="signal peptide" evidence="1">
    <location>
        <begin position="1"/>
        <end position="23"/>
    </location>
</feature>
<sequence length="117" mass="13275">MQKTIQYAAILVLSFFIFSFQNGTQQSAIPKVGMLTIKDKSEISFWKGVAHSSFRIHLSNPSKINSCEVYIVKNGQEKWISPSLLAQGKLDFNVPKNAHIFFKNFSNEDLIVTYSID</sequence>
<comment type="caution">
    <text evidence="2">The sequence shown here is derived from an EMBL/GenBank/DDBJ whole genome shotgun (WGS) entry which is preliminary data.</text>
</comment>
<evidence type="ECO:0000313" key="3">
    <source>
        <dbReference type="Proteomes" id="UP000316371"/>
    </source>
</evidence>
<reference evidence="2 3" key="1">
    <citation type="submission" date="2019-07" db="EMBL/GenBank/DDBJ databases">
        <title>Novel species of Flavobacterium.</title>
        <authorList>
            <person name="Liu Q."/>
            <person name="Xin Y.-H."/>
        </authorList>
    </citation>
    <scope>NUCLEOTIDE SEQUENCE [LARGE SCALE GENOMIC DNA]</scope>
    <source>
        <strain evidence="2 3">LB1R34</strain>
    </source>
</reference>
<keyword evidence="1" id="KW-0732">Signal</keyword>
<evidence type="ECO:0000313" key="2">
    <source>
        <dbReference type="EMBL" id="TRX41548.1"/>
    </source>
</evidence>
<dbReference type="AlphaFoldDB" id="A0A553E8Z4"/>
<dbReference type="EMBL" id="VJZT01000003">
    <property type="protein sequence ID" value="TRX41548.1"/>
    <property type="molecule type" value="Genomic_DNA"/>
</dbReference>